<organism evidence="1 2">
    <name type="scientific">Candidatus Scalindua rubra</name>
    <dbReference type="NCBI Taxonomy" id="1872076"/>
    <lineage>
        <taxon>Bacteria</taxon>
        <taxon>Pseudomonadati</taxon>
        <taxon>Planctomycetota</taxon>
        <taxon>Candidatus Brocadiia</taxon>
        <taxon>Candidatus Brocadiales</taxon>
        <taxon>Candidatus Scalinduaceae</taxon>
        <taxon>Candidatus Scalindua</taxon>
    </lineage>
</organism>
<dbReference type="EMBL" id="MAYW01000196">
    <property type="protein sequence ID" value="ODS30627.1"/>
    <property type="molecule type" value="Genomic_DNA"/>
</dbReference>
<reference evidence="1 2" key="1">
    <citation type="submission" date="2016-07" db="EMBL/GenBank/DDBJ databases">
        <title>Draft genome of Scalindua rubra, obtained from a brine-seawater interface in the Red Sea, sheds light on salt adaptation in anammox bacteria.</title>
        <authorList>
            <person name="Speth D.R."/>
            <person name="Lagkouvardos I."/>
            <person name="Wang Y."/>
            <person name="Qian P.-Y."/>
            <person name="Dutilh B.E."/>
            <person name="Jetten M.S."/>
        </authorList>
    </citation>
    <scope>NUCLEOTIDE SEQUENCE [LARGE SCALE GENOMIC DNA]</scope>
    <source>
        <strain evidence="1">BSI-1</strain>
    </source>
</reference>
<evidence type="ECO:0000313" key="2">
    <source>
        <dbReference type="Proteomes" id="UP000094056"/>
    </source>
</evidence>
<sequence>MADIKSDGKKLRFGNYDLNPPVSPFRKGGLRGIRNVNVEAKGEVLL</sequence>
<comment type="caution">
    <text evidence="1">The sequence shown here is derived from an EMBL/GenBank/DDBJ whole genome shotgun (WGS) entry which is preliminary data.</text>
</comment>
<gene>
    <name evidence="1" type="ORF">SCARUB_04264</name>
</gene>
<dbReference type="Proteomes" id="UP000094056">
    <property type="component" value="Unassembled WGS sequence"/>
</dbReference>
<accession>A0A1E3X4U1</accession>
<dbReference type="AlphaFoldDB" id="A0A1E3X4U1"/>
<protein>
    <submittedName>
        <fullName evidence="1">Uncharacterized protein</fullName>
    </submittedName>
</protein>
<name>A0A1E3X4U1_9BACT</name>
<evidence type="ECO:0000313" key="1">
    <source>
        <dbReference type="EMBL" id="ODS30627.1"/>
    </source>
</evidence>
<proteinExistence type="predicted"/>